<dbReference type="AlphaFoldDB" id="A0A7Z7AZX8"/>
<accession>A0A7Z7AZX8</accession>
<dbReference type="RefSeq" id="WP_091710134.1">
    <property type="nucleotide sequence ID" value="NZ_FNCA01000005.1"/>
</dbReference>
<dbReference type="EMBL" id="FNCA01000005">
    <property type="protein sequence ID" value="SDF95492.1"/>
    <property type="molecule type" value="Genomic_DNA"/>
</dbReference>
<protein>
    <submittedName>
        <fullName evidence="1">Uncharacterized protein</fullName>
    </submittedName>
</protein>
<comment type="caution">
    <text evidence="1">The sequence shown here is derived from an EMBL/GenBank/DDBJ whole genome shotgun (WGS) entry which is preliminary data.</text>
</comment>
<sequence length="70" mass="8359">MDDLQLRLEQLPPDSFNEALENYNKETDEYNDIIYKYNAMSYSQQKSSSMVNAKIEAKCEYNYVARSFYH</sequence>
<reference evidence="1 2" key="1">
    <citation type="submission" date="2016-10" db="EMBL/GenBank/DDBJ databases">
        <authorList>
            <person name="Varghese N."/>
            <person name="Submissions S."/>
        </authorList>
    </citation>
    <scope>NUCLEOTIDE SEQUENCE [LARGE SCALE GENOMIC DNA]</scope>
    <source>
        <strain evidence="1 2">PL 12/M</strain>
    </source>
</reference>
<evidence type="ECO:0000313" key="2">
    <source>
        <dbReference type="Proteomes" id="UP000199259"/>
    </source>
</evidence>
<gene>
    <name evidence="1" type="ORF">SAMN04488589_1809</name>
</gene>
<proteinExistence type="predicted"/>
<evidence type="ECO:0000313" key="1">
    <source>
        <dbReference type="EMBL" id="SDF95492.1"/>
    </source>
</evidence>
<keyword evidence="2" id="KW-1185">Reference proteome</keyword>
<dbReference type="Proteomes" id="UP000199259">
    <property type="component" value="Unassembled WGS sequence"/>
</dbReference>
<organism evidence="1 2">
    <name type="scientific">Methanolobus vulcani</name>
    <dbReference type="NCBI Taxonomy" id="38026"/>
    <lineage>
        <taxon>Archaea</taxon>
        <taxon>Methanobacteriati</taxon>
        <taxon>Methanobacteriota</taxon>
        <taxon>Stenosarchaea group</taxon>
        <taxon>Methanomicrobia</taxon>
        <taxon>Methanosarcinales</taxon>
        <taxon>Methanosarcinaceae</taxon>
        <taxon>Methanolobus</taxon>
    </lineage>
</organism>
<name>A0A7Z7AZX8_9EURY</name>